<dbReference type="PANTHER" id="PTHR18829:SF0">
    <property type="entry name" value="PROTEIN YAE1 HOMOLOG"/>
    <property type="match status" value="1"/>
</dbReference>
<proteinExistence type="predicted"/>
<dbReference type="InterPro" id="IPR038881">
    <property type="entry name" value="Yae1-like"/>
</dbReference>
<feature type="region of interest" description="Disordered" evidence="5">
    <location>
        <begin position="159"/>
        <end position="179"/>
    </location>
</feature>
<accession>A0AAV8TIF4</accession>
<dbReference type="AlphaFoldDB" id="A0AAV8TIF4"/>
<protein>
    <recommendedName>
        <fullName evidence="6">Essential protein Yae1 N-terminal domain-containing protein</fullName>
    </recommendedName>
</protein>
<dbReference type="Pfam" id="PF09811">
    <property type="entry name" value="Yae1_N"/>
    <property type="match status" value="1"/>
</dbReference>
<dbReference type="GO" id="GO:0005737">
    <property type="term" value="C:cytoplasm"/>
    <property type="evidence" value="ECO:0007669"/>
    <property type="project" value="UniProtKB-SubCell"/>
</dbReference>
<feature type="domain" description="Essential protein Yae1 N-terminal" evidence="6">
    <location>
        <begin position="68"/>
        <end position="105"/>
    </location>
</feature>
<organism evidence="7 8">
    <name type="scientific">Erythroxylum novogranatense</name>
    <dbReference type="NCBI Taxonomy" id="1862640"/>
    <lineage>
        <taxon>Eukaryota</taxon>
        <taxon>Viridiplantae</taxon>
        <taxon>Streptophyta</taxon>
        <taxon>Embryophyta</taxon>
        <taxon>Tracheophyta</taxon>
        <taxon>Spermatophyta</taxon>
        <taxon>Magnoliopsida</taxon>
        <taxon>eudicotyledons</taxon>
        <taxon>Gunneridae</taxon>
        <taxon>Pentapetalae</taxon>
        <taxon>rosids</taxon>
        <taxon>fabids</taxon>
        <taxon>Malpighiales</taxon>
        <taxon>Erythroxylaceae</taxon>
        <taxon>Erythroxylum</taxon>
    </lineage>
</organism>
<dbReference type="InterPro" id="IPR019191">
    <property type="entry name" value="Essential_protein_Yae1_N"/>
</dbReference>
<evidence type="ECO:0000256" key="2">
    <source>
        <dbReference type="ARBA" id="ARBA00004496"/>
    </source>
</evidence>
<comment type="subcellular location">
    <subcellularLocation>
        <location evidence="2">Cytoplasm</location>
    </subcellularLocation>
    <subcellularLocation>
        <location evidence="1">Nucleus</location>
    </subcellularLocation>
</comment>
<dbReference type="EMBL" id="JAIWQS010000005">
    <property type="protein sequence ID" value="KAJ8765795.1"/>
    <property type="molecule type" value="Genomic_DNA"/>
</dbReference>
<comment type="caution">
    <text evidence="7">The sequence shown here is derived from an EMBL/GenBank/DDBJ whole genome shotgun (WGS) entry which is preliminary data.</text>
</comment>
<dbReference type="Proteomes" id="UP001159364">
    <property type="component" value="Linkage Group LG05"/>
</dbReference>
<dbReference type="PANTHER" id="PTHR18829">
    <property type="entry name" value="PROTEIN YAE1 HOMOLOG"/>
    <property type="match status" value="1"/>
</dbReference>
<gene>
    <name evidence="7" type="ORF">K2173_014917</name>
</gene>
<name>A0AAV8TIF4_9ROSI</name>
<evidence type="ECO:0000256" key="5">
    <source>
        <dbReference type="SAM" id="MobiDB-lite"/>
    </source>
</evidence>
<dbReference type="GO" id="GO:0005634">
    <property type="term" value="C:nucleus"/>
    <property type="evidence" value="ECO:0007669"/>
    <property type="project" value="UniProtKB-SubCell"/>
</dbReference>
<evidence type="ECO:0000256" key="1">
    <source>
        <dbReference type="ARBA" id="ARBA00004123"/>
    </source>
</evidence>
<evidence type="ECO:0000313" key="8">
    <source>
        <dbReference type="Proteomes" id="UP001159364"/>
    </source>
</evidence>
<evidence type="ECO:0000256" key="4">
    <source>
        <dbReference type="ARBA" id="ARBA00023242"/>
    </source>
</evidence>
<keyword evidence="4" id="KW-0539">Nucleus</keyword>
<keyword evidence="3" id="KW-0963">Cytoplasm</keyword>
<evidence type="ECO:0000259" key="6">
    <source>
        <dbReference type="Pfam" id="PF09811"/>
    </source>
</evidence>
<keyword evidence="8" id="KW-1185">Reference proteome</keyword>
<sequence length="207" mass="23116">MEEGSLSKEIYSEILQTSNTRLDPTQTVVDDLAVQEDDSLFCLDGELGDASELEREWQKRFQQHHAIGYHDGLMAGIDASSQEGFNIGFKESVLAGYKWGIVRGITSAFACLPCDVKERIIETQERRNQLEGLYESVHSLSTIDALQLFHSDMMRKEKVERKDAESSSSGEGLQKEVSDSSSLQNYIGELESLLVVSPAIESYLSLK</sequence>
<evidence type="ECO:0000313" key="7">
    <source>
        <dbReference type="EMBL" id="KAJ8765795.1"/>
    </source>
</evidence>
<evidence type="ECO:0000256" key="3">
    <source>
        <dbReference type="ARBA" id="ARBA00022490"/>
    </source>
</evidence>
<reference evidence="7 8" key="1">
    <citation type="submission" date="2021-09" db="EMBL/GenBank/DDBJ databases">
        <title>Genomic insights and catalytic innovation underlie evolution of tropane alkaloids biosynthesis.</title>
        <authorList>
            <person name="Wang Y.-J."/>
            <person name="Tian T."/>
            <person name="Huang J.-P."/>
            <person name="Huang S.-X."/>
        </authorList>
    </citation>
    <scope>NUCLEOTIDE SEQUENCE [LARGE SCALE GENOMIC DNA]</scope>
    <source>
        <strain evidence="7">KIB-2018</strain>
        <tissue evidence="7">Leaf</tissue>
    </source>
</reference>